<feature type="region of interest" description="Disordered" evidence="1">
    <location>
        <begin position="631"/>
        <end position="701"/>
    </location>
</feature>
<feature type="transmembrane region" description="Helical" evidence="2">
    <location>
        <begin position="102"/>
        <end position="125"/>
    </location>
</feature>
<evidence type="ECO:0000313" key="5">
    <source>
        <dbReference type="Proteomes" id="UP000886595"/>
    </source>
</evidence>
<protein>
    <recommendedName>
        <fullName evidence="3">Aminotransferase-like plant mobile domain-containing protein</fullName>
    </recommendedName>
</protein>
<evidence type="ECO:0000256" key="2">
    <source>
        <dbReference type="SAM" id="Phobius"/>
    </source>
</evidence>
<dbReference type="InterPro" id="IPR019557">
    <property type="entry name" value="AminoTfrase-like_pln_mobile"/>
</dbReference>
<sequence>MSTFTGNKLTCRWVSYVDWRTILFKVKLVRVLKTAFNDFSTSEVRLEAGISHHQRLPVSFHDVLKNNFVAWMVLLFFECDSLMVFLFDEKGLKNSTWPPCAFGFFMSQSVPIMFFFATATLQYGLHCGASKQGLRLVFRPQVCAKDSFMTAICGGKFASESSNLFCVIFVVHWLPQFACGSVSLTARGRVMVVDELSKRIRGNLDSTSWGLKDTFHEKRMAVAMMVLLHVTPHQWGLPAYLILQVASGVVNGTVMYGVVVHVRNVSACATTLVDVLEYILPQEWDIIHINLLSYDILILESLDLKCANAQRSSYSVALSPSHVPLVGYTMVYFVFTTWQLFPILPLKLGLCCDVYSDQSGAACTTSTGPSHEDILGQWREDVVLGSSVIYMLLVLVNWIVGFYSFKIAKLITSCSSSRVSPSTSLYFISFRAAKALVFTKIRFWVLGLISGFGRGDCDGKLSLKSLFELVSSMDLGEVKEHKTKKLERYLKSLGDDFASFARCVRVSQLVGDGFVERYYPIRVSMQFGLAQDLPGLVNSHGEFTEEEAWGDFNKPLDGLKLYMPSTLARGSVTAKIQRPVLPLSQVVQNLEEGFPPTRTRSSMRRLLANKDKTGEMVNSLVSSSWKMRNSQSVQMKRADEESSIDEEDDNMNISQRISSRKKYSDVEKAGEDASEQLGKRRRKFQVMDSDDNEGLVKSLLQ</sequence>
<dbReference type="OrthoDB" id="1572276at2759"/>
<reference evidence="4 5" key="1">
    <citation type="submission" date="2020-02" db="EMBL/GenBank/DDBJ databases">
        <authorList>
            <person name="Ma Q."/>
            <person name="Huang Y."/>
            <person name="Song X."/>
            <person name="Pei D."/>
        </authorList>
    </citation>
    <scope>NUCLEOTIDE SEQUENCE [LARGE SCALE GENOMIC DNA]</scope>
    <source>
        <strain evidence="4">Sxm20200214</strain>
        <tissue evidence="4">Leaf</tissue>
    </source>
</reference>
<dbReference type="AlphaFoldDB" id="A0A8X7V758"/>
<feature type="compositionally biased region" description="Basic and acidic residues" evidence="1">
    <location>
        <begin position="662"/>
        <end position="671"/>
    </location>
</feature>
<proteinExistence type="predicted"/>
<gene>
    <name evidence="4" type="ORF">Bca52824_033525</name>
</gene>
<organism evidence="4 5">
    <name type="scientific">Brassica carinata</name>
    <name type="common">Ethiopian mustard</name>
    <name type="synonym">Abyssinian cabbage</name>
    <dbReference type="NCBI Taxonomy" id="52824"/>
    <lineage>
        <taxon>Eukaryota</taxon>
        <taxon>Viridiplantae</taxon>
        <taxon>Streptophyta</taxon>
        <taxon>Embryophyta</taxon>
        <taxon>Tracheophyta</taxon>
        <taxon>Spermatophyta</taxon>
        <taxon>Magnoliopsida</taxon>
        <taxon>eudicotyledons</taxon>
        <taxon>Gunneridae</taxon>
        <taxon>Pentapetalae</taxon>
        <taxon>rosids</taxon>
        <taxon>malvids</taxon>
        <taxon>Brassicales</taxon>
        <taxon>Brassicaceae</taxon>
        <taxon>Brassiceae</taxon>
        <taxon>Brassica</taxon>
    </lineage>
</organism>
<dbReference type="Proteomes" id="UP000886595">
    <property type="component" value="Unassembled WGS sequence"/>
</dbReference>
<feature type="transmembrane region" description="Helical" evidence="2">
    <location>
        <begin position="382"/>
        <end position="405"/>
    </location>
</feature>
<accession>A0A8X7V758</accession>
<dbReference type="Pfam" id="PF10536">
    <property type="entry name" value="PMD"/>
    <property type="match status" value="1"/>
</dbReference>
<evidence type="ECO:0000313" key="4">
    <source>
        <dbReference type="EMBL" id="KAG2304874.1"/>
    </source>
</evidence>
<feature type="transmembrane region" description="Helical" evidence="2">
    <location>
        <begin position="68"/>
        <end position="87"/>
    </location>
</feature>
<keyword evidence="2" id="KW-0472">Membrane</keyword>
<keyword evidence="2" id="KW-1133">Transmembrane helix</keyword>
<keyword evidence="5" id="KW-1185">Reference proteome</keyword>
<evidence type="ECO:0000259" key="3">
    <source>
        <dbReference type="Pfam" id="PF10536"/>
    </source>
</evidence>
<evidence type="ECO:0000256" key="1">
    <source>
        <dbReference type="SAM" id="MobiDB-lite"/>
    </source>
</evidence>
<comment type="caution">
    <text evidence="4">The sequence shown here is derived from an EMBL/GenBank/DDBJ whole genome shotgun (WGS) entry which is preliminary data.</text>
</comment>
<feature type="compositionally biased region" description="Acidic residues" evidence="1">
    <location>
        <begin position="641"/>
        <end position="650"/>
    </location>
</feature>
<dbReference type="EMBL" id="JAAMPC010000007">
    <property type="protein sequence ID" value="KAG2304874.1"/>
    <property type="molecule type" value="Genomic_DNA"/>
</dbReference>
<keyword evidence="2" id="KW-0812">Transmembrane</keyword>
<name>A0A8X7V758_BRACI</name>
<feature type="domain" description="Aminotransferase-like plant mobile" evidence="3">
    <location>
        <begin position="489"/>
        <end position="574"/>
    </location>
</feature>